<reference evidence="8 9" key="1">
    <citation type="submission" date="2016-11" db="EMBL/GenBank/DDBJ databases">
        <authorList>
            <person name="Jaros S."/>
            <person name="Januszkiewicz K."/>
            <person name="Wedrychowicz H."/>
        </authorList>
    </citation>
    <scope>NUCLEOTIDE SEQUENCE [LARGE SCALE GENOMIC DNA]</scope>
    <source>
        <strain evidence="8 9">DSM 19980</strain>
    </source>
</reference>
<name>A0A1M4TEQ9_9GAMM</name>
<gene>
    <name evidence="8" type="ORF">SAMN02745148_00428</name>
</gene>
<dbReference type="EMBL" id="FQUJ01000002">
    <property type="protein sequence ID" value="SHE42982.1"/>
    <property type="molecule type" value="Genomic_DNA"/>
</dbReference>
<feature type="transmembrane region" description="Helical" evidence="6">
    <location>
        <begin position="26"/>
        <end position="46"/>
    </location>
</feature>
<dbReference type="PANTHER" id="PTHR32309:SF13">
    <property type="entry name" value="FERRIC ENTEROBACTIN TRANSPORT PROTEIN FEPE"/>
    <property type="match status" value="1"/>
</dbReference>
<dbReference type="GO" id="GO:0005886">
    <property type="term" value="C:plasma membrane"/>
    <property type="evidence" value="ECO:0007669"/>
    <property type="project" value="UniProtKB-SubCell"/>
</dbReference>
<evidence type="ECO:0000313" key="8">
    <source>
        <dbReference type="EMBL" id="SHE42982.1"/>
    </source>
</evidence>
<keyword evidence="5 6" id="KW-0472">Membrane</keyword>
<evidence type="ECO:0000256" key="5">
    <source>
        <dbReference type="ARBA" id="ARBA00023136"/>
    </source>
</evidence>
<dbReference type="InterPro" id="IPR050445">
    <property type="entry name" value="Bact_polysacc_biosynth/exp"/>
</dbReference>
<dbReference type="PANTHER" id="PTHR32309">
    <property type="entry name" value="TYROSINE-PROTEIN KINASE"/>
    <property type="match status" value="1"/>
</dbReference>
<dbReference type="GO" id="GO:0004713">
    <property type="term" value="F:protein tyrosine kinase activity"/>
    <property type="evidence" value="ECO:0007669"/>
    <property type="project" value="TreeGrafter"/>
</dbReference>
<keyword evidence="9" id="KW-1185">Reference proteome</keyword>
<dbReference type="InterPro" id="IPR003856">
    <property type="entry name" value="LPS_length_determ_N"/>
</dbReference>
<dbReference type="STRING" id="1121942.SAMN02745148_00428"/>
<comment type="subcellular location">
    <subcellularLocation>
        <location evidence="1">Cell membrane</location>
        <topology evidence="1">Multi-pass membrane protein</topology>
    </subcellularLocation>
</comment>
<evidence type="ECO:0000256" key="1">
    <source>
        <dbReference type="ARBA" id="ARBA00004651"/>
    </source>
</evidence>
<evidence type="ECO:0000256" key="3">
    <source>
        <dbReference type="ARBA" id="ARBA00022692"/>
    </source>
</evidence>
<dbReference type="RefSeq" id="WP_072819241.1">
    <property type="nucleotide sequence ID" value="NZ_FQUJ01000002.1"/>
</dbReference>
<dbReference type="Gene3D" id="3.30.1890.10">
    <property type="entry name" value="FepE-like"/>
    <property type="match status" value="1"/>
</dbReference>
<keyword evidence="3 6" id="KW-0812">Transmembrane</keyword>
<protein>
    <submittedName>
        <fullName evidence="8">LPS O-antigen chain length determinant protein, WzzB/FepE family</fullName>
    </submittedName>
</protein>
<dbReference type="Proteomes" id="UP000184346">
    <property type="component" value="Unassembled WGS sequence"/>
</dbReference>
<dbReference type="OrthoDB" id="7028163at2"/>
<accession>A0A1M4TEQ9</accession>
<evidence type="ECO:0000256" key="4">
    <source>
        <dbReference type="ARBA" id="ARBA00022989"/>
    </source>
</evidence>
<evidence type="ECO:0000256" key="2">
    <source>
        <dbReference type="ARBA" id="ARBA00022475"/>
    </source>
</evidence>
<proteinExistence type="predicted"/>
<evidence type="ECO:0000259" key="7">
    <source>
        <dbReference type="Pfam" id="PF02706"/>
    </source>
</evidence>
<evidence type="ECO:0000313" key="9">
    <source>
        <dbReference type="Proteomes" id="UP000184346"/>
    </source>
</evidence>
<organism evidence="8 9">
    <name type="scientific">Modicisalibacter ilicicola DSM 19980</name>
    <dbReference type="NCBI Taxonomy" id="1121942"/>
    <lineage>
        <taxon>Bacteria</taxon>
        <taxon>Pseudomonadati</taxon>
        <taxon>Pseudomonadota</taxon>
        <taxon>Gammaproteobacteria</taxon>
        <taxon>Oceanospirillales</taxon>
        <taxon>Halomonadaceae</taxon>
        <taxon>Modicisalibacter</taxon>
    </lineage>
</organism>
<dbReference type="SUPFAM" id="SSF160355">
    <property type="entry name" value="Bacterial polysaccharide co-polymerase-like"/>
    <property type="match status" value="1"/>
</dbReference>
<keyword evidence="2" id="KW-1003">Cell membrane</keyword>
<sequence>MSEYNYHGTNDEIDLRDIVIILIDGWKWIVGTAFLVLVAAVAFIAINVSNYETQFRAVPASSANFSGFNLFDGFSISSVEAYRLLGNRVSSFQNFENFFEENSDKFVLPEKYDLGKVFSNRLTVDGLYGNNDGGLVLKVRYSYPDSENGAEIINAYIRDTSKDVWKALRSRFDDYNQAQIASLSTSLELQRETLKTAREDRLFTLEQAIEVARQLDIKTPTTPQQFGRQPSGSEVIYASISGDGSLPLYFMGYQALEAEHNTLKNALEQDLSNGQIRATEEQLEKRLRIAELLSDGRLYGVDKGVEANFTERVVDVVEYAYPPAEPVGASRSLILILALILGGIVGTVVVFFVHFTRSLRSYRQQFV</sequence>
<evidence type="ECO:0000256" key="6">
    <source>
        <dbReference type="SAM" id="Phobius"/>
    </source>
</evidence>
<dbReference type="Pfam" id="PF02706">
    <property type="entry name" value="Wzz"/>
    <property type="match status" value="1"/>
</dbReference>
<feature type="transmembrane region" description="Helical" evidence="6">
    <location>
        <begin position="333"/>
        <end position="355"/>
    </location>
</feature>
<keyword evidence="4 6" id="KW-1133">Transmembrane helix</keyword>
<feature type="domain" description="Polysaccharide chain length determinant N-terminal" evidence="7">
    <location>
        <begin position="11"/>
        <end position="77"/>
    </location>
</feature>
<dbReference type="AlphaFoldDB" id="A0A1M4TEQ9"/>